<dbReference type="AlphaFoldDB" id="A0A9P4SIN3"/>
<dbReference type="FunFam" id="1.10.10.570:FF:000003">
    <property type="entry name" value="Vacuolar protein-sorting-associated protein 25"/>
    <property type="match status" value="1"/>
</dbReference>
<dbReference type="GO" id="GO:0016236">
    <property type="term" value="P:macroautophagy"/>
    <property type="evidence" value="ECO:0007669"/>
    <property type="project" value="UniProtKB-ARBA"/>
</dbReference>
<comment type="similarity">
    <text evidence="2">Belongs to the VPS25 family.</text>
</comment>
<dbReference type="InterPro" id="IPR036390">
    <property type="entry name" value="WH_DNA-bd_sf"/>
</dbReference>
<dbReference type="PANTHER" id="PTHR13149:SF0">
    <property type="entry name" value="VACUOLAR PROTEIN-SORTING-ASSOCIATED PROTEIN 25"/>
    <property type="match status" value="1"/>
</dbReference>
<name>A0A9P4SIN3_9PEZI</name>
<dbReference type="GO" id="GO:0005198">
    <property type="term" value="F:structural molecule activity"/>
    <property type="evidence" value="ECO:0007669"/>
    <property type="project" value="TreeGrafter"/>
</dbReference>
<dbReference type="InterPro" id="IPR014041">
    <property type="entry name" value="ESCRT-II_cplx_Vps25-sub_N"/>
</dbReference>
<keyword evidence="4" id="KW-0813">Transport</keyword>
<reference evidence="8" key="1">
    <citation type="journal article" date="2020" name="Stud. Mycol.">
        <title>101 Dothideomycetes genomes: a test case for predicting lifestyles and emergence of pathogens.</title>
        <authorList>
            <person name="Haridas S."/>
            <person name="Albert R."/>
            <person name="Binder M."/>
            <person name="Bloem J."/>
            <person name="Labutti K."/>
            <person name="Salamov A."/>
            <person name="Andreopoulos B."/>
            <person name="Baker S."/>
            <person name="Barry K."/>
            <person name="Bills G."/>
            <person name="Bluhm B."/>
            <person name="Cannon C."/>
            <person name="Castanera R."/>
            <person name="Culley D."/>
            <person name="Daum C."/>
            <person name="Ezra D."/>
            <person name="Gonzalez J."/>
            <person name="Henrissat B."/>
            <person name="Kuo A."/>
            <person name="Liang C."/>
            <person name="Lipzen A."/>
            <person name="Lutzoni F."/>
            <person name="Magnuson J."/>
            <person name="Mondo S."/>
            <person name="Nolan M."/>
            <person name="Ohm R."/>
            <person name="Pangilinan J."/>
            <person name="Park H.-J."/>
            <person name="Ramirez L."/>
            <person name="Alfaro M."/>
            <person name="Sun H."/>
            <person name="Tritt A."/>
            <person name="Yoshinaga Y."/>
            <person name="Zwiers L.-H."/>
            <person name="Turgeon B."/>
            <person name="Goodwin S."/>
            <person name="Spatafora J."/>
            <person name="Crous P."/>
            <person name="Grigoriev I."/>
        </authorList>
    </citation>
    <scope>NUCLEOTIDE SEQUENCE</scope>
    <source>
        <strain evidence="8">CBS 101060</strain>
    </source>
</reference>
<evidence type="ECO:0000313" key="8">
    <source>
        <dbReference type="EMBL" id="KAF2842283.1"/>
    </source>
</evidence>
<organism evidence="8 9">
    <name type="scientific">Patellaria atrata CBS 101060</name>
    <dbReference type="NCBI Taxonomy" id="1346257"/>
    <lineage>
        <taxon>Eukaryota</taxon>
        <taxon>Fungi</taxon>
        <taxon>Dikarya</taxon>
        <taxon>Ascomycota</taxon>
        <taxon>Pezizomycotina</taxon>
        <taxon>Dothideomycetes</taxon>
        <taxon>Dothideomycetes incertae sedis</taxon>
        <taxon>Patellariales</taxon>
        <taxon>Patellariaceae</taxon>
        <taxon>Patellaria</taxon>
    </lineage>
</organism>
<comment type="caution">
    <text evidence="8">The sequence shown here is derived from an EMBL/GenBank/DDBJ whole genome shotgun (WGS) entry which is preliminary data.</text>
</comment>
<dbReference type="PANTHER" id="PTHR13149">
    <property type="entry name" value="VACUOLAR PROTEIN SORTING-ASSOCIATED PROTEIN VPS25"/>
    <property type="match status" value="1"/>
</dbReference>
<dbReference type="FunFam" id="1.10.10.10:FF:000141">
    <property type="entry name" value="vacuolar protein-sorting-associated protein 25"/>
    <property type="match status" value="1"/>
</dbReference>
<dbReference type="Gene3D" id="1.10.10.10">
    <property type="entry name" value="Winged helix-like DNA-binding domain superfamily/Winged helix DNA-binding domain"/>
    <property type="match status" value="1"/>
</dbReference>
<evidence type="ECO:0000256" key="3">
    <source>
        <dbReference type="ARBA" id="ARBA00017934"/>
    </source>
</evidence>
<evidence type="ECO:0000256" key="7">
    <source>
        <dbReference type="ARBA" id="ARBA00030094"/>
    </source>
</evidence>
<evidence type="ECO:0000256" key="6">
    <source>
        <dbReference type="ARBA" id="ARBA00022927"/>
    </source>
</evidence>
<dbReference type="GO" id="GO:0043328">
    <property type="term" value="P:protein transport to vacuole involved in ubiquitin-dependent protein catabolic process via the multivesicular body sorting pathway"/>
    <property type="evidence" value="ECO:0007669"/>
    <property type="project" value="TreeGrafter"/>
</dbReference>
<evidence type="ECO:0000256" key="1">
    <source>
        <dbReference type="ARBA" id="ARBA00004496"/>
    </source>
</evidence>
<evidence type="ECO:0000256" key="4">
    <source>
        <dbReference type="ARBA" id="ARBA00022448"/>
    </source>
</evidence>
<dbReference type="Gene3D" id="1.10.10.570">
    <property type="entry name" value="Winged helix' DNA-binding domain. Chain C. Domain 1"/>
    <property type="match status" value="1"/>
</dbReference>
<dbReference type="GO" id="GO:0042803">
    <property type="term" value="F:protein homodimerization activity"/>
    <property type="evidence" value="ECO:0007669"/>
    <property type="project" value="TreeGrafter"/>
</dbReference>
<proteinExistence type="inferred from homology"/>
<sequence>MSTEQNPKPFHFPPHHSFPPFFTLQPTSSTRASQLSSWSALILSYCAHHRLFSLRFPSALALPLFCNEGLGRRLRAGDVKAVLAWMGSAEGGGRVEWVDGGGKKGVGTGTGEGEILGEEGLTGRCWVFWRRAEEWAAVVEEWVERTGQKGVVLTLYEIGEGEGTAGEEFHGMDGELLRRVLGVVVKRGRAQVFGEGDGLGVKFF</sequence>
<dbReference type="EMBL" id="MU006090">
    <property type="protein sequence ID" value="KAF2842283.1"/>
    <property type="molecule type" value="Genomic_DNA"/>
</dbReference>
<dbReference type="GO" id="GO:0000814">
    <property type="term" value="C:ESCRT II complex"/>
    <property type="evidence" value="ECO:0007669"/>
    <property type="project" value="InterPro"/>
</dbReference>
<evidence type="ECO:0000313" key="9">
    <source>
        <dbReference type="Proteomes" id="UP000799429"/>
    </source>
</evidence>
<dbReference type="SUPFAM" id="SSF46785">
    <property type="entry name" value="Winged helix' DNA-binding domain"/>
    <property type="match status" value="2"/>
</dbReference>
<evidence type="ECO:0000256" key="5">
    <source>
        <dbReference type="ARBA" id="ARBA00022490"/>
    </source>
</evidence>
<keyword evidence="9" id="KW-1185">Reference proteome</keyword>
<dbReference type="OrthoDB" id="245150at2759"/>
<accession>A0A9P4SIN3</accession>
<gene>
    <name evidence="8" type="ORF">M501DRAFT_1054997</name>
</gene>
<dbReference type="Proteomes" id="UP000799429">
    <property type="component" value="Unassembled WGS sequence"/>
</dbReference>
<evidence type="ECO:0000256" key="2">
    <source>
        <dbReference type="ARBA" id="ARBA00009674"/>
    </source>
</evidence>
<dbReference type="Pfam" id="PF05871">
    <property type="entry name" value="ESCRT-II"/>
    <property type="match status" value="1"/>
</dbReference>
<keyword evidence="5" id="KW-0963">Cytoplasm</keyword>
<dbReference type="InterPro" id="IPR036388">
    <property type="entry name" value="WH-like_DNA-bd_sf"/>
</dbReference>
<comment type="subcellular location">
    <subcellularLocation>
        <location evidence="1">Cytoplasm</location>
    </subcellularLocation>
</comment>
<dbReference type="InterPro" id="IPR008570">
    <property type="entry name" value="ESCRT-II_cplx_Vps25-sub"/>
</dbReference>
<keyword evidence="6" id="KW-0653">Protein transport</keyword>
<protein>
    <recommendedName>
        <fullName evidence="3">Vacuolar protein-sorting-associated protein 25</fullName>
    </recommendedName>
    <alternativeName>
        <fullName evidence="7">ESCRT-II complex subunit VPS25</fullName>
    </alternativeName>
</protein>